<dbReference type="InterPro" id="IPR025665">
    <property type="entry name" value="Beta-barrel_OMP_2"/>
</dbReference>
<sequence>MKKLLTLSAILAATLLSAQIDFSSTRYGITAGPNYSRVQNAHNPSGPRYAFYAGVLALIPVDDNNQFYIQPEVLYVAAGESGKDKYYKDKPSKGYDAMYICNYISVPINFKGYFSEAESEFFAFGGPRFDFLIAQNVKNAVNPDYEKDTYGKAGSFNFNLGVGLGYSYKRQLELSVKYDIGLSNAYPDLKNSPIDIANGLAGGSKKKSQQILSVGLSYIFQ</sequence>
<evidence type="ECO:0000256" key="1">
    <source>
        <dbReference type="SAM" id="SignalP"/>
    </source>
</evidence>
<keyword evidence="4" id="KW-1185">Reference proteome</keyword>
<evidence type="ECO:0000259" key="2">
    <source>
        <dbReference type="Pfam" id="PF13568"/>
    </source>
</evidence>
<evidence type="ECO:0000313" key="3">
    <source>
        <dbReference type="EMBL" id="SEG56168.1"/>
    </source>
</evidence>
<protein>
    <submittedName>
        <fullName evidence="3">Outer membrane protein beta-barrel domain-containing protein</fullName>
    </submittedName>
</protein>
<feature type="signal peptide" evidence="1">
    <location>
        <begin position="1"/>
        <end position="18"/>
    </location>
</feature>
<dbReference type="Proteomes" id="UP000236738">
    <property type="component" value="Unassembled WGS sequence"/>
</dbReference>
<dbReference type="Pfam" id="PF13568">
    <property type="entry name" value="OMP_b-brl_2"/>
    <property type="match status" value="1"/>
</dbReference>
<name>A0A1H6B5Q9_9FLAO</name>
<reference evidence="4" key="1">
    <citation type="submission" date="2016-10" db="EMBL/GenBank/DDBJ databases">
        <authorList>
            <person name="Varghese N."/>
            <person name="Submissions S."/>
        </authorList>
    </citation>
    <scope>NUCLEOTIDE SEQUENCE [LARGE SCALE GENOMIC DNA]</scope>
    <source>
        <strain evidence="4">DSM 21580</strain>
    </source>
</reference>
<organism evidence="3 4">
    <name type="scientific">Halpernia humi</name>
    <dbReference type="NCBI Taxonomy" id="493375"/>
    <lineage>
        <taxon>Bacteria</taxon>
        <taxon>Pseudomonadati</taxon>
        <taxon>Bacteroidota</taxon>
        <taxon>Flavobacteriia</taxon>
        <taxon>Flavobacteriales</taxon>
        <taxon>Weeksellaceae</taxon>
        <taxon>Chryseobacterium group</taxon>
        <taxon>Halpernia</taxon>
    </lineage>
</organism>
<dbReference type="OrthoDB" id="947434at2"/>
<dbReference type="AlphaFoldDB" id="A0A1H6B5Q9"/>
<keyword evidence="1" id="KW-0732">Signal</keyword>
<proteinExistence type="predicted"/>
<accession>A0A1H6B5Q9</accession>
<feature type="domain" description="Outer membrane protein beta-barrel" evidence="2">
    <location>
        <begin position="24"/>
        <end position="185"/>
    </location>
</feature>
<feature type="chain" id="PRO_5009293487" evidence="1">
    <location>
        <begin position="19"/>
        <end position="221"/>
    </location>
</feature>
<evidence type="ECO:0000313" key="4">
    <source>
        <dbReference type="Proteomes" id="UP000236738"/>
    </source>
</evidence>
<dbReference type="EMBL" id="FNUS01000007">
    <property type="protein sequence ID" value="SEG56168.1"/>
    <property type="molecule type" value="Genomic_DNA"/>
</dbReference>
<gene>
    <name evidence="3" type="ORF">SAMN05421847_2746</name>
</gene>
<dbReference type="RefSeq" id="WP_103914585.1">
    <property type="nucleotide sequence ID" value="NZ_FNUS01000007.1"/>
</dbReference>